<comment type="subcellular location">
    <subcellularLocation>
        <location evidence="1">Cytoplasm</location>
    </subcellularLocation>
</comment>
<dbReference type="EC" id="6.1.1.19" evidence="3"/>
<organism evidence="15">
    <name type="scientific">freshwater metagenome</name>
    <dbReference type="NCBI Taxonomy" id="449393"/>
    <lineage>
        <taxon>unclassified sequences</taxon>
        <taxon>metagenomes</taxon>
        <taxon>ecological metagenomes</taxon>
    </lineage>
</organism>
<dbReference type="InterPro" id="IPR001412">
    <property type="entry name" value="aa-tRNA-synth_I_CS"/>
</dbReference>
<dbReference type="HAMAP" id="MF_00123">
    <property type="entry name" value="Arg_tRNA_synth"/>
    <property type="match status" value="1"/>
</dbReference>
<dbReference type="GO" id="GO:0006420">
    <property type="term" value="P:arginyl-tRNA aminoacylation"/>
    <property type="evidence" value="ECO:0007669"/>
    <property type="project" value="InterPro"/>
</dbReference>
<accession>A0A6J7K3Q0</accession>
<keyword evidence="12" id="KW-0812">Transmembrane</keyword>
<dbReference type="Pfam" id="PF03485">
    <property type="entry name" value="Arg_tRNA_synt_N"/>
    <property type="match status" value="1"/>
</dbReference>
<dbReference type="PROSITE" id="PS00178">
    <property type="entry name" value="AA_TRNA_LIGASE_I"/>
    <property type="match status" value="1"/>
</dbReference>
<comment type="catalytic activity">
    <reaction evidence="10">
        <text>tRNA(Arg) + L-arginine + ATP = L-arginyl-tRNA(Arg) + AMP + diphosphate</text>
        <dbReference type="Rhea" id="RHEA:20301"/>
        <dbReference type="Rhea" id="RHEA-COMP:9658"/>
        <dbReference type="Rhea" id="RHEA-COMP:9673"/>
        <dbReference type="ChEBI" id="CHEBI:30616"/>
        <dbReference type="ChEBI" id="CHEBI:32682"/>
        <dbReference type="ChEBI" id="CHEBI:33019"/>
        <dbReference type="ChEBI" id="CHEBI:78442"/>
        <dbReference type="ChEBI" id="CHEBI:78513"/>
        <dbReference type="ChEBI" id="CHEBI:456215"/>
        <dbReference type="EC" id="6.1.1.19"/>
    </reaction>
</comment>
<feature type="domain" description="DALR anticodon binding" evidence="13">
    <location>
        <begin position="445"/>
        <end position="565"/>
    </location>
</feature>
<dbReference type="Gene3D" id="1.10.730.10">
    <property type="entry name" value="Isoleucyl-tRNA Synthetase, Domain 1"/>
    <property type="match status" value="1"/>
</dbReference>
<dbReference type="AlphaFoldDB" id="A0A6J7K3Q0"/>
<evidence type="ECO:0000256" key="12">
    <source>
        <dbReference type="SAM" id="Phobius"/>
    </source>
</evidence>
<dbReference type="InterPro" id="IPR035684">
    <property type="entry name" value="ArgRS_core"/>
</dbReference>
<keyword evidence="12" id="KW-1133">Transmembrane helix</keyword>
<keyword evidence="4" id="KW-0963">Cytoplasm</keyword>
<dbReference type="SMART" id="SM01016">
    <property type="entry name" value="Arg_tRNA_synt_N"/>
    <property type="match status" value="1"/>
</dbReference>
<evidence type="ECO:0000256" key="6">
    <source>
        <dbReference type="ARBA" id="ARBA00022741"/>
    </source>
</evidence>
<dbReference type="GO" id="GO:0005737">
    <property type="term" value="C:cytoplasm"/>
    <property type="evidence" value="ECO:0007669"/>
    <property type="project" value="UniProtKB-SubCell"/>
</dbReference>
<feature type="transmembrane region" description="Helical" evidence="12">
    <location>
        <begin position="12"/>
        <end position="35"/>
    </location>
</feature>
<dbReference type="PANTHER" id="PTHR11956:SF5">
    <property type="entry name" value="ARGININE--TRNA LIGASE, CYTOPLASMIC"/>
    <property type="match status" value="1"/>
</dbReference>
<evidence type="ECO:0000256" key="7">
    <source>
        <dbReference type="ARBA" id="ARBA00022840"/>
    </source>
</evidence>
<dbReference type="FunFam" id="1.10.730.10:FF:000008">
    <property type="entry name" value="Arginine--tRNA ligase"/>
    <property type="match status" value="1"/>
</dbReference>
<dbReference type="PRINTS" id="PR01038">
    <property type="entry name" value="TRNASYNTHARG"/>
</dbReference>
<keyword evidence="9" id="KW-0030">Aminoacyl-tRNA synthetase</keyword>
<feature type="compositionally biased region" description="Gly residues" evidence="11">
    <location>
        <begin position="579"/>
        <end position="589"/>
    </location>
</feature>
<evidence type="ECO:0000259" key="14">
    <source>
        <dbReference type="SMART" id="SM01016"/>
    </source>
</evidence>
<dbReference type="Gene3D" id="3.30.1360.70">
    <property type="entry name" value="Arginyl tRNA synthetase N-terminal domain"/>
    <property type="match status" value="1"/>
</dbReference>
<dbReference type="NCBIfam" id="TIGR00456">
    <property type="entry name" value="argS"/>
    <property type="match status" value="1"/>
</dbReference>
<dbReference type="GO" id="GO:0005524">
    <property type="term" value="F:ATP binding"/>
    <property type="evidence" value="ECO:0007669"/>
    <property type="project" value="UniProtKB-KW"/>
</dbReference>
<feature type="region of interest" description="Disordered" evidence="11">
    <location>
        <begin position="569"/>
        <end position="589"/>
    </location>
</feature>
<keyword evidence="6" id="KW-0547">Nucleotide-binding</keyword>
<sequence>MRCLRPRYHLNPASAVGFMAIYALIIETLTTAILASLEACGLPAPAGDLTPEPTARREHGDFQTNVALRLAKIVGRAPRDVAVEIAAALEASNTAHLDHCEVAGPGFVNIFLRPTWLHDVLTDVVTSESSYGRSDALANQRINLEFVSANPTGPLHAGGGRWVAVGDALANVLASQGATVHREYYLNDAGNQLDTFARSLLARYSGEEPPEDGYHGEYLIEMAQLLRSELGDDVDELTAREWGYEQNVKSLREDLARIGVYFDTWFSERLLHERGNVAEVLSTLESAGHTYVKDDATWLNSEALGDQRDRVLVKRDGSTTYLANDLAYHLDKSRRGWDYLIDIWGADHHGQVKSLQAGMEALGIGTSEAPQPEIILGQLVKLERGGELVRLSKRAGNVVTLSDILDEVDPDVARLTFLLQGIDTALTFDLDVVTSQSMENPVFYVQYAHARVCSIGRRADEQGVSRVALEDADLSVLLHERELDLLRALSEYPGVLATSAELRAPHRVATWVRDFASRVHGFYRDCRVITNDAALTQARLWLAEASRIGLADALGILGVGAPAVMERLDEDEDETEGALGEGQNQGGIG</sequence>
<keyword evidence="5" id="KW-0436">Ligase</keyword>
<dbReference type="InterPro" id="IPR009080">
    <property type="entry name" value="tRNAsynth_Ia_anticodon-bd"/>
</dbReference>
<dbReference type="InterPro" id="IPR005148">
    <property type="entry name" value="Arg-tRNA-synth_N"/>
</dbReference>
<keyword evidence="8" id="KW-0648">Protein biosynthesis</keyword>
<dbReference type="CDD" id="cd00671">
    <property type="entry name" value="ArgRS_core"/>
    <property type="match status" value="1"/>
</dbReference>
<protein>
    <recommendedName>
        <fullName evidence="3">arginine--tRNA ligase</fullName>
        <ecNumber evidence="3">6.1.1.19</ecNumber>
    </recommendedName>
</protein>
<evidence type="ECO:0000256" key="9">
    <source>
        <dbReference type="ARBA" id="ARBA00023146"/>
    </source>
</evidence>
<dbReference type="Pfam" id="PF05746">
    <property type="entry name" value="DALR_1"/>
    <property type="match status" value="1"/>
</dbReference>
<evidence type="ECO:0000256" key="5">
    <source>
        <dbReference type="ARBA" id="ARBA00022598"/>
    </source>
</evidence>
<proteinExistence type="inferred from homology"/>
<keyword evidence="12" id="KW-0472">Membrane</keyword>
<evidence type="ECO:0000256" key="3">
    <source>
        <dbReference type="ARBA" id="ARBA00012837"/>
    </source>
</evidence>
<evidence type="ECO:0000256" key="4">
    <source>
        <dbReference type="ARBA" id="ARBA00022490"/>
    </source>
</evidence>
<keyword evidence="7" id="KW-0067">ATP-binding</keyword>
<evidence type="ECO:0000259" key="13">
    <source>
        <dbReference type="SMART" id="SM00836"/>
    </source>
</evidence>
<dbReference type="PANTHER" id="PTHR11956">
    <property type="entry name" value="ARGINYL-TRNA SYNTHETASE"/>
    <property type="match status" value="1"/>
</dbReference>
<dbReference type="SMART" id="SM00836">
    <property type="entry name" value="DALR_1"/>
    <property type="match status" value="1"/>
</dbReference>
<comment type="similarity">
    <text evidence="2">Belongs to the class-I aminoacyl-tRNA synthetase family.</text>
</comment>
<dbReference type="InterPro" id="IPR001278">
    <property type="entry name" value="Arg-tRNA-ligase"/>
</dbReference>
<dbReference type="GO" id="GO:0004814">
    <property type="term" value="F:arginine-tRNA ligase activity"/>
    <property type="evidence" value="ECO:0007669"/>
    <property type="project" value="UniProtKB-EC"/>
</dbReference>
<dbReference type="InterPro" id="IPR014729">
    <property type="entry name" value="Rossmann-like_a/b/a_fold"/>
</dbReference>
<evidence type="ECO:0000256" key="8">
    <source>
        <dbReference type="ARBA" id="ARBA00022917"/>
    </source>
</evidence>
<evidence type="ECO:0000256" key="2">
    <source>
        <dbReference type="ARBA" id="ARBA00005594"/>
    </source>
</evidence>
<dbReference type="SUPFAM" id="SSF55190">
    <property type="entry name" value="Arginyl-tRNA synthetase (ArgRS), N-terminal 'additional' domain"/>
    <property type="match status" value="1"/>
</dbReference>
<evidence type="ECO:0000313" key="15">
    <source>
        <dbReference type="EMBL" id="CAB4949753.1"/>
    </source>
</evidence>
<feature type="domain" description="Arginyl tRNA synthetase N-terminal" evidence="14">
    <location>
        <begin position="27"/>
        <end position="112"/>
    </location>
</feature>
<name>A0A6J7K3Q0_9ZZZZ</name>
<gene>
    <name evidence="15" type="ORF">UFOPK3789_00607</name>
</gene>
<dbReference type="EMBL" id="CAFBNL010000025">
    <property type="protein sequence ID" value="CAB4949753.1"/>
    <property type="molecule type" value="Genomic_DNA"/>
</dbReference>
<dbReference type="SUPFAM" id="SSF52374">
    <property type="entry name" value="Nucleotidylyl transferase"/>
    <property type="match status" value="1"/>
</dbReference>
<dbReference type="Gene3D" id="3.40.50.620">
    <property type="entry name" value="HUPs"/>
    <property type="match status" value="1"/>
</dbReference>
<dbReference type="InterPro" id="IPR008909">
    <property type="entry name" value="DALR_anticod-bd"/>
</dbReference>
<dbReference type="InterPro" id="IPR036695">
    <property type="entry name" value="Arg-tRNA-synth_N_sf"/>
</dbReference>
<evidence type="ECO:0000256" key="11">
    <source>
        <dbReference type="SAM" id="MobiDB-lite"/>
    </source>
</evidence>
<dbReference type="SUPFAM" id="SSF47323">
    <property type="entry name" value="Anticodon-binding domain of a subclass of class I aminoacyl-tRNA synthetases"/>
    <property type="match status" value="1"/>
</dbReference>
<evidence type="ECO:0000256" key="10">
    <source>
        <dbReference type="ARBA" id="ARBA00049339"/>
    </source>
</evidence>
<evidence type="ECO:0000256" key="1">
    <source>
        <dbReference type="ARBA" id="ARBA00004496"/>
    </source>
</evidence>
<reference evidence="15" key="1">
    <citation type="submission" date="2020-05" db="EMBL/GenBank/DDBJ databases">
        <authorList>
            <person name="Chiriac C."/>
            <person name="Salcher M."/>
            <person name="Ghai R."/>
            <person name="Kavagutti S V."/>
        </authorList>
    </citation>
    <scope>NUCLEOTIDE SEQUENCE</scope>
</reference>